<dbReference type="OrthoDB" id="9811006at2"/>
<dbReference type="InterPro" id="IPR036761">
    <property type="entry name" value="TTHA0802/YceI-like_sf"/>
</dbReference>
<dbReference type="InterPro" id="IPR007372">
    <property type="entry name" value="Lipid/polyisoprenoid-bd_YceI"/>
</dbReference>
<organism evidence="3 4">
    <name type="scientific">Pseudozobellia thermophila</name>
    <dbReference type="NCBI Taxonomy" id="192903"/>
    <lineage>
        <taxon>Bacteria</taxon>
        <taxon>Pseudomonadati</taxon>
        <taxon>Bacteroidota</taxon>
        <taxon>Flavobacteriia</taxon>
        <taxon>Flavobacteriales</taxon>
        <taxon>Flavobacteriaceae</taxon>
        <taxon>Pseudozobellia</taxon>
    </lineage>
</organism>
<dbReference type="Pfam" id="PF04264">
    <property type="entry name" value="YceI"/>
    <property type="match status" value="1"/>
</dbReference>
<proteinExistence type="predicted"/>
<dbReference type="PANTHER" id="PTHR34406:SF1">
    <property type="entry name" value="PROTEIN YCEI"/>
    <property type="match status" value="1"/>
</dbReference>
<keyword evidence="1" id="KW-0732">Signal</keyword>
<protein>
    <submittedName>
        <fullName evidence="3">Polyisoprenoid-binding protein YceI</fullName>
    </submittedName>
</protein>
<sequence length="172" mass="19036">MLKSFVLFALVSGLVLTEVRAQDTTPISSADISFLFVSKEVDGSISGFESTSEIDLGNLKESKFSGSVQVESLKTGNFLRDWSLKGKKYFHADAYPKIHFESTDISETDEGNYLVKGRLTLKGITKPIVFQFERDGKRLVGTTTLFSSDFGIEINKDRNKNLVQVGIVLSLP</sequence>
<evidence type="ECO:0000313" key="4">
    <source>
        <dbReference type="Proteomes" id="UP000184543"/>
    </source>
</evidence>
<dbReference type="STRING" id="192903.SAMN04488513_11924"/>
<dbReference type="SUPFAM" id="SSF101874">
    <property type="entry name" value="YceI-like"/>
    <property type="match status" value="1"/>
</dbReference>
<dbReference type="Proteomes" id="UP000184543">
    <property type="component" value="Unassembled WGS sequence"/>
</dbReference>
<evidence type="ECO:0000313" key="3">
    <source>
        <dbReference type="EMBL" id="SHK05117.1"/>
    </source>
</evidence>
<feature type="domain" description="Lipid/polyisoprenoid-binding YceI-like" evidence="2">
    <location>
        <begin position="19"/>
        <end position="172"/>
    </location>
</feature>
<evidence type="ECO:0000259" key="2">
    <source>
        <dbReference type="SMART" id="SM00867"/>
    </source>
</evidence>
<dbReference type="SMART" id="SM00867">
    <property type="entry name" value="YceI"/>
    <property type="match status" value="1"/>
</dbReference>
<gene>
    <name evidence="3" type="ORF">SAMN04488513_11924</name>
</gene>
<evidence type="ECO:0000256" key="1">
    <source>
        <dbReference type="SAM" id="SignalP"/>
    </source>
</evidence>
<accession>A0A1M6PB18</accession>
<reference evidence="4" key="1">
    <citation type="submission" date="2016-11" db="EMBL/GenBank/DDBJ databases">
        <authorList>
            <person name="Varghese N."/>
            <person name="Submissions S."/>
        </authorList>
    </citation>
    <scope>NUCLEOTIDE SEQUENCE [LARGE SCALE GENOMIC DNA]</scope>
    <source>
        <strain evidence="4">DSM 19858</strain>
    </source>
</reference>
<dbReference type="Gene3D" id="2.40.128.110">
    <property type="entry name" value="Lipid/polyisoprenoid-binding, YceI-like"/>
    <property type="match status" value="1"/>
</dbReference>
<feature type="signal peptide" evidence="1">
    <location>
        <begin position="1"/>
        <end position="21"/>
    </location>
</feature>
<dbReference type="AlphaFoldDB" id="A0A1M6PB18"/>
<dbReference type="PANTHER" id="PTHR34406">
    <property type="entry name" value="PROTEIN YCEI"/>
    <property type="match status" value="1"/>
</dbReference>
<dbReference type="EMBL" id="FQYU01000019">
    <property type="protein sequence ID" value="SHK05117.1"/>
    <property type="molecule type" value="Genomic_DNA"/>
</dbReference>
<name>A0A1M6PB18_9FLAO</name>
<dbReference type="RefSeq" id="WP_072995939.1">
    <property type="nucleotide sequence ID" value="NZ_FQYU01000019.1"/>
</dbReference>
<feature type="chain" id="PRO_5012725906" evidence="1">
    <location>
        <begin position="22"/>
        <end position="172"/>
    </location>
</feature>
<keyword evidence="4" id="KW-1185">Reference proteome</keyword>